<dbReference type="KEGG" id="ocg:OCA5_c11450"/>
<feature type="region of interest" description="Disordered" evidence="1">
    <location>
        <begin position="1"/>
        <end position="23"/>
    </location>
</feature>
<dbReference type="STRING" id="504832.OCA5_c11450"/>
<dbReference type="Proteomes" id="UP000007730">
    <property type="component" value="Chromosome"/>
</dbReference>
<dbReference type="Pfam" id="PF11902">
    <property type="entry name" value="DUF3422"/>
    <property type="match status" value="1"/>
</dbReference>
<dbReference type="PATRIC" id="fig|504832.7.peg.1219"/>
<keyword evidence="2" id="KW-0812">Transmembrane</keyword>
<accession>F8BUB2</accession>
<keyword evidence="4" id="KW-1185">Reference proteome</keyword>
<feature type="transmembrane region" description="Helical" evidence="2">
    <location>
        <begin position="377"/>
        <end position="396"/>
    </location>
</feature>
<sequence length="446" mass="49435">MQDSSSSDVTTSGPTGEPTMLPPLVPHRLRASILNELHARPFTALAVPRRILHFAFQTDEAAAQTDRVNLFAFCTTRGLAGPLPAEKHYRVALGSTVLRWEQHSEFTTYTWEMPSASSDAPFTPNVAVIEPQTRAIPQPGPLLVAIDLHILRKDPNHLPLEDIFDRASLASAENSDGSASYATDFRLDPSGFVRILITDNGLASDRAGALVQRVIEIETYRTLALLGLPEAQRLAPSINKIEQKLTEVTRKMREATDLGSNRQLLDELVGLASDLEAGAAASVFRFGATRAYDEIIHQRLATIGERKMGGLPTWTSFLARRMAPAIRTCITTETRQSELSLKLTRAADLLRTRVNVELEKQNQELLKSMNERTRMQLRLQTTVEGLSVAAITYYVVSLFGYVAKAIHETGYVHIDPVYMIAAFIPVAALGIWATVRRIRKHHISHE</sequence>
<evidence type="ECO:0008006" key="5">
    <source>
        <dbReference type="Google" id="ProtNLM"/>
    </source>
</evidence>
<keyword evidence="2" id="KW-1133">Transmembrane helix</keyword>
<dbReference type="HOGENOM" id="CLU_035873_0_0_5"/>
<evidence type="ECO:0000313" key="3">
    <source>
        <dbReference type="EMBL" id="AEI05864.1"/>
    </source>
</evidence>
<proteinExistence type="predicted"/>
<organism evidence="3 4">
    <name type="scientific">Afipia carboxidovorans (strain ATCC 49405 / DSM 1227 / KCTC 32145 / OM5)</name>
    <name type="common">Oligotropha carboxidovorans</name>
    <dbReference type="NCBI Taxonomy" id="504832"/>
    <lineage>
        <taxon>Bacteria</taxon>
        <taxon>Pseudomonadati</taxon>
        <taxon>Pseudomonadota</taxon>
        <taxon>Alphaproteobacteria</taxon>
        <taxon>Hyphomicrobiales</taxon>
        <taxon>Nitrobacteraceae</taxon>
        <taxon>Afipia</taxon>
    </lineage>
</organism>
<evidence type="ECO:0000256" key="2">
    <source>
        <dbReference type="SAM" id="Phobius"/>
    </source>
</evidence>
<dbReference type="OrthoDB" id="9767470at2"/>
<dbReference type="eggNOG" id="COG4949">
    <property type="taxonomic scope" value="Bacteria"/>
</dbReference>
<protein>
    <recommendedName>
        <fullName evidence="5">Egg lysin</fullName>
    </recommendedName>
</protein>
<gene>
    <name evidence="3" type="ordered locus">OCA5_c11450</name>
</gene>
<reference evidence="3 4" key="1">
    <citation type="journal article" date="2011" name="J. Bacteriol.">
        <title>Complete genome sequences of the chemolithoautotrophic Oligotropha carboxidovorans strains OM4 and OM5.</title>
        <authorList>
            <person name="Volland S."/>
            <person name="Rachinger M."/>
            <person name="Strittmatter A."/>
            <person name="Daniel R."/>
            <person name="Gottschalk G."/>
            <person name="Meyer O."/>
        </authorList>
    </citation>
    <scope>NUCLEOTIDE SEQUENCE [LARGE SCALE GENOMIC DNA]</scope>
    <source>
        <strain evidence="4">ATCC 49405 / DSM 1227 / KCTC 32145 / OM5</strain>
    </source>
</reference>
<feature type="compositionally biased region" description="Polar residues" evidence="1">
    <location>
        <begin position="1"/>
        <end position="14"/>
    </location>
</feature>
<name>F8BUB2_AFIC5</name>
<dbReference type="InterPro" id="IPR021830">
    <property type="entry name" value="DUF3422"/>
</dbReference>
<dbReference type="AlphaFoldDB" id="F8BUB2"/>
<evidence type="ECO:0000256" key="1">
    <source>
        <dbReference type="SAM" id="MobiDB-lite"/>
    </source>
</evidence>
<feature type="transmembrane region" description="Helical" evidence="2">
    <location>
        <begin position="416"/>
        <end position="435"/>
    </location>
</feature>
<evidence type="ECO:0000313" key="4">
    <source>
        <dbReference type="Proteomes" id="UP000007730"/>
    </source>
</evidence>
<keyword evidence="2" id="KW-0472">Membrane</keyword>
<dbReference type="EMBL" id="CP002826">
    <property type="protein sequence ID" value="AEI05864.1"/>
    <property type="molecule type" value="Genomic_DNA"/>
</dbReference>